<dbReference type="GeneID" id="28900874"/>
<dbReference type="OrthoDB" id="442243at2759"/>
<name>A0A165JX78_XYLHT</name>
<dbReference type="OMA" id="TAETWAH"/>
<protein>
    <recommendedName>
        <fullName evidence="4">DUF676 domain-containing protein</fullName>
    </recommendedName>
</protein>
<organism evidence="2 3">
    <name type="scientific">Xylona heveae (strain CBS 132557 / TC161)</name>
    <dbReference type="NCBI Taxonomy" id="1328760"/>
    <lineage>
        <taxon>Eukaryota</taxon>
        <taxon>Fungi</taxon>
        <taxon>Dikarya</taxon>
        <taxon>Ascomycota</taxon>
        <taxon>Pezizomycotina</taxon>
        <taxon>Xylonomycetes</taxon>
        <taxon>Xylonales</taxon>
        <taxon>Xylonaceae</taxon>
        <taxon>Xylona</taxon>
    </lineage>
</organism>
<feature type="compositionally biased region" description="Polar residues" evidence="1">
    <location>
        <begin position="420"/>
        <end position="429"/>
    </location>
</feature>
<dbReference type="STRING" id="1328760.A0A165JX78"/>
<feature type="compositionally biased region" description="Low complexity" evidence="1">
    <location>
        <begin position="181"/>
        <end position="213"/>
    </location>
</feature>
<keyword evidence="3" id="KW-1185">Reference proteome</keyword>
<evidence type="ECO:0000313" key="2">
    <source>
        <dbReference type="EMBL" id="KZF26737.1"/>
    </source>
</evidence>
<dbReference type="PANTHER" id="PTHR47842">
    <property type="entry name" value="EXPRESSED PROTEIN"/>
    <property type="match status" value="1"/>
</dbReference>
<evidence type="ECO:0000256" key="1">
    <source>
        <dbReference type="SAM" id="MobiDB-lite"/>
    </source>
</evidence>
<feature type="compositionally biased region" description="Acidic residues" evidence="1">
    <location>
        <begin position="444"/>
        <end position="458"/>
    </location>
</feature>
<proteinExistence type="predicted"/>
<dbReference type="InterPro" id="IPR029058">
    <property type="entry name" value="AB_hydrolase_fold"/>
</dbReference>
<gene>
    <name evidence="2" type="ORF">L228DRAFT_279901</name>
</gene>
<reference evidence="2 3" key="1">
    <citation type="journal article" date="2016" name="Fungal Biol.">
        <title>The genome of Xylona heveae provides a window into fungal endophytism.</title>
        <authorList>
            <person name="Gazis R."/>
            <person name="Kuo A."/>
            <person name="Riley R."/>
            <person name="LaButti K."/>
            <person name="Lipzen A."/>
            <person name="Lin J."/>
            <person name="Amirebrahimi M."/>
            <person name="Hesse C.N."/>
            <person name="Spatafora J.W."/>
            <person name="Henrissat B."/>
            <person name="Hainaut M."/>
            <person name="Grigoriev I.V."/>
            <person name="Hibbett D.S."/>
        </authorList>
    </citation>
    <scope>NUCLEOTIDE SEQUENCE [LARGE SCALE GENOMIC DNA]</scope>
    <source>
        <strain evidence="2 3">TC161</strain>
    </source>
</reference>
<dbReference type="SUPFAM" id="SSF53474">
    <property type="entry name" value="alpha/beta-Hydrolases"/>
    <property type="match status" value="1"/>
</dbReference>
<dbReference type="PANTHER" id="PTHR47842:SF1">
    <property type="entry name" value="DUF676 DOMAIN-CONTAINING PROTEIN"/>
    <property type="match status" value="1"/>
</dbReference>
<dbReference type="Gene3D" id="3.40.50.1820">
    <property type="entry name" value="alpha/beta hydrolase"/>
    <property type="match status" value="1"/>
</dbReference>
<evidence type="ECO:0008006" key="4">
    <source>
        <dbReference type="Google" id="ProtNLM"/>
    </source>
</evidence>
<dbReference type="InParanoid" id="A0A165JX78"/>
<dbReference type="Proteomes" id="UP000076632">
    <property type="component" value="Unassembled WGS sequence"/>
</dbReference>
<accession>A0A165JX78</accession>
<feature type="region of interest" description="Disordered" evidence="1">
    <location>
        <begin position="403"/>
        <end position="480"/>
    </location>
</feature>
<dbReference type="AlphaFoldDB" id="A0A165JX78"/>
<dbReference type="EMBL" id="KV407454">
    <property type="protein sequence ID" value="KZF26737.1"/>
    <property type="molecule type" value="Genomic_DNA"/>
</dbReference>
<feature type="region of interest" description="Disordered" evidence="1">
    <location>
        <begin position="180"/>
        <end position="217"/>
    </location>
</feature>
<dbReference type="RefSeq" id="XP_018192292.1">
    <property type="nucleotide sequence ID" value="XM_018335737.1"/>
</dbReference>
<sequence>MKKKTILLCFIHGFKGGDDTFGNFPQHLRQLLSNALPKVDIEVLVYPKFETRGDLKEAVARFRDWLQNKVIDLEVAKGTSSPTIDPSVRTVLIGHSMGGIVAAETTISIASERPVGDNFSEASSFMFPYIQGILAFDTPYLGIAPGVVAHGAEGHYNTASTAYGYLRDAGKAFGWAGGSNSGTSSPGSGARTPLGLLPGIGSSGTPGTSTPTGAGTGEAIYTGGDAAAMPAWQRWGRYAMFAGAAGAVAAGGAAAYMKRDQITEGWGWVFSHLEFVGCLARGEDLKKRVARVAQLETEHNLGFANLYTCLGSAAAAKSSGRVSSGVLGAERTFCSLPKSEVLKKFFHKTTNDAAKDETMAHMSMFLPRDNPGYYDMAEHARELITGWLQNEWYESADSVQIMEQGGDDSRNVELGVESGPDQTQTQARTPTPELIDAEEKPDMVEAEEEGEEEGEEEAKTEAVAISSSAAETAFKQDGRS</sequence>
<evidence type="ECO:0000313" key="3">
    <source>
        <dbReference type="Proteomes" id="UP000076632"/>
    </source>
</evidence>